<dbReference type="AlphaFoldDB" id="T1X3T5"/>
<organism evidence="2 3">
    <name type="scientific">Variovorax paradoxus B4</name>
    <dbReference type="NCBI Taxonomy" id="1246301"/>
    <lineage>
        <taxon>Bacteria</taxon>
        <taxon>Pseudomonadati</taxon>
        <taxon>Pseudomonadota</taxon>
        <taxon>Betaproteobacteria</taxon>
        <taxon>Burkholderiales</taxon>
        <taxon>Comamonadaceae</taxon>
        <taxon>Variovorax</taxon>
    </lineage>
</organism>
<proteinExistence type="predicted"/>
<dbReference type="HOGENOM" id="CLU_028186_7_2_4"/>
<dbReference type="OrthoDB" id="476248at2"/>
<accession>T1X3T5</accession>
<dbReference type="InterPro" id="IPR025668">
    <property type="entry name" value="Tnp_DDE_dom"/>
</dbReference>
<feature type="domain" description="Transposase DDE" evidence="1">
    <location>
        <begin position="14"/>
        <end position="435"/>
    </location>
</feature>
<name>T1X3T5_VARPD</name>
<sequence>MPKCTDVPVRFCKVGRRVVEAAFDGGDIVSDGGAVLLKQVDERIGLTRAAARVFADARRKASVRHDIRSLLAQRVYGLCCGWESVSQHNTLRHDLAHQTAVGRVVELASAPTLSRLETSATSEHAAALHAVLLDQFIASRMTIPDELVLDIDATHIPLYGDQEGAHFHAHYDNYCYLPLYIFCGQDMLACVLRPSWRDPASVLSALIKLIARRLRQAWPGVRLVVRGDSGFCRPKALRRFDAWGIDYIVGLQKNSALLERVAIAEHALAEQYEAVGTKQRLIGEFRYATRSWERERRVIARLEHGAQGRNPRFVVTSLEAGDAKSLYEDLYCARGEAENRIKEAQIDLFGRRGSCRRFASNQLRLLLAALAYTLMINLRRLALQGTQLERACTATIRVKLLKIGAAVLRNTRRIRLLLASHHPLKHVFLTAARALAP</sequence>
<evidence type="ECO:0000259" key="1">
    <source>
        <dbReference type="Pfam" id="PF13701"/>
    </source>
</evidence>
<evidence type="ECO:0000313" key="3">
    <source>
        <dbReference type="Proteomes" id="UP000016223"/>
    </source>
</evidence>
<evidence type="ECO:0000313" key="2">
    <source>
        <dbReference type="EMBL" id="AGU47263.1"/>
    </source>
</evidence>
<dbReference type="NCBIfam" id="NF033539">
    <property type="entry name" value="transpos_IS1380"/>
    <property type="match status" value="1"/>
</dbReference>
<dbReference type="InterPro" id="IPR047960">
    <property type="entry name" value="Transpos_IS1380"/>
</dbReference>
<dbReference type="Pfam" id="PF13701">
    <property type="entry name" value="DDE_Tnp_1_4"/>
    <property type="match status" value="1"/>
</dbReference>
<gene>
    <name evidence="2" type="ORF">VAPA_1c01330</name>
</gene>
<dbReference type="PATRIC" id="fig|1246301.3.peg.136"/>
<reference evidence="2 3" key="1">
    <citation type="submission" date="2012-10" db="EMBL/GenBank/DDBJ databases">
        <title>Genome sequence of Variovorax paradoxus B4.</title>
        <authorList>
            <person name="Schuldes J."/>
            <person name="Brandt U."/>
            <person name="Hiessl S."/>
            <person name="Wuebbeler J.H."/>
            <person name="Thuermer A."/>
            <person name="Steinbuechel A."/>
            <person name="Daniel R."/>
        </authorList>
    </citation>
    <scope>NUCLEOTIDE SEQUENCE [LARGE SCALE GENOMIC DNA]</scope>
    <source>
        <strain evidence="2 3">B4</strain>
    </source>
</reference>
<dbReference type="Proteomes" id="UP000016223">
    <property type="component" value="Chromosome 1"/>
</dbReference>
<dbReference type="KEGG" id="vpd:VAPA_1c01330"/>
<dbReference type="RefSeq" id="WP_021004836.1">
    <property type="nucleotide sequence ID" value="NC_022247.1"/>
</dbReference>
<dbReference type="EMBL" id="CP003911">
    <property type="protein sequence ID" value="AGU47263.1"/>
    <property type="molecule type" value="Genomic_DNA"/>
</dbReference>
<protein>
    <submittedName>
        <fullName evidence="2">Transposase, IS4 family</fullName>
    </submittedName>
</protein>